<organism evidence="2 3">
    <name type="scientific">Shinella sumterensis</name>
    <dbReference type="NCBI Taxonomy" id="1967501"/>
    <lineage>
        <taxon>Bacteria</taxon>
        <taxon>Pseudomonadati</taxon>
        <taxon>Pseudomonadota</taxon>
        <taxon>Alphaproteobacteria</taxon>
        <taxon>Hyphomicrobiales</taxon>
        <taxon>Rhizobiaceae</taxon>
        <taxon>Shinella</taxon>
    </lineage>
</organism>
<reference evidence="2 3" key="1">
    <citation type="submission" date="2023-08" db="EMBL/GenBank/DDBJ databases">
        <title>Pathogen: clinical or host-associated sample.</title>
        <authorList>
            <person name="Hergert J."/>
            <person name="Casey R."/>
            <person name="Wagner J."/>
            <person name="Young E.L."/>
            <person name="Oakeson K.F."/>
        </authorList>
    </citation>
    <scope>NUCLEOTIDE SEQUENCE [LARGE SCALE GENOMIC DNA]</scope>
    <source>
        <strain evidence="2 3">1760953</strain>
    </source>
</reference>
<keyword evidence="3" id="KW-1185">Reference proteome</keyword>
<proteinExistence type="predicted"/>
<dbReference type="Pfam" id="PF06568">
    <property type="entry name" value="YjiS-like"/>
    <property type="match status" value="1"/>
</dbReference>
<evidence type="ECO:0000259" key="1">
    <source>
        <dbReference type="Pfam" id="PF06568"/>
    </source>
</evidence>
<dbReference type="EMBL" id="CP132302">
    <property type="protein sequence ID" value="WLR96390.1"/>
    <property type="molecule type" value="Genomic_DNA"/>
</dbReference>
<dbReference type="RefSeq" id="WP_134649008.1">
    <property type="nucleotide sequence ID" value="NZ_CP132302.1"/>
</dbReference>
<name>A0AA50CH36_9HYPH</name>
<dbReference type="Proteomes" id="UP001234585">
    <property type="component" value="Chromosome"/>
</dbReference>
<dbReference type="InterPro" id="IPR009506">
    <property type="entry name" value="YjiS-like"/>
</dbReference>
<dbReference type="AlphaFoldDB" id="A0AA50CH36"/>
<evidence type="ECO:0000313" key="3">
    <source>
        <dbReference type="Proteomes" id="UP001234585"/>
    </source>
</evidence>
<protein>
    <submittedName>
        <fullName evidence="2">DUF1127 domain-containing protein</fullName>
    </submittedName>
</protein>
<accession>A0AA50CH36</accession>
<feature type="domain" description="YjiS-like" evidence="1">
    <location>
        <begin position="4"/>
        <end position="39"/>
    </location>
</feature>
<sequence>MNMARSFSNWRKYRQTVTELGRMTERELNDLGIARSDIRQVARNAVGF</sequence>
<evidence type="ECO:0000313" key="2">
    <source>
        <dbReference type="EMBL" id="WLR96390.1"/>
    </source>
</evidence>
<gene>
    <name evidence="2" type="ORF">Q9313_11725</name>
</gene>